<accession>A0ABR9JZY1</accession>
<keyword evidence="3 6" id="KW-0285">Flavoprotein</keyword>
<dbReference type="PANTHER" id="PTHR43292">
    <property type="entry name" value="ACYL-COA DEHYDROGENASE"/>
    <property type="match status" value="1"/>
</dbReference>
<evidence type="ECO:0000256" key="1">
    <source>
        <dbReference type="ARBA" id="ARBA00001974"/>
    </source>
</evidence>
<dbReference type="Gene3D" id="2.40.110.10">
    <property type="entry name" value="Butyryl-CoA Dehydrogenase, subunit A, domain 2"/>
    <property type="match status" value="1"/>
</dbReference>
<evidence type="ECO:0000259" key="7">
    <source>
        <dbReference type="Pfam" id="PF00441"/>
    </source>
</evidence>
<dbReference type="InterPro" id="IPR009100">
    <property type="entry name" value="AcylCoA_DH/oxidase_NM_dom_sf"/>
</dbReference>
<sequence>MTIADLDAGTPLIEVAAAARAWLAEHLPADWRAAALDGRTADLERIRRARAARWYETLGESGFATPTWPREHGGFGVGADAAAVIADELTRLGAGRPAEDFPGVALAGPTIIAWGDAAQKERYLRPLALGRERWCQLFSEPGAGSDLAALSTRARRREDGAWVVSGQKVWSSYAHISDFGLLMARSDPDERKHRGITYFLLDMRSEGVEVRPLRQMNDEAEFNEVFLNDVVVPDAARLGPAGRGWSVAITTLMAERSGLSGRPGVGPALVDGLAARARATGAWDDPAVRDRIMSAFVAEKALQMTTVRAFVELGEREPGAEGSIRKLAHAALEEEVGRIAAEIEPFGLAAGTRDPDGAADRALRAFLSSKILSIAGGTSEIQRNIIGERLLDLPRDRDPHAGLPFRERPRG</sequence>
<dbReference type="InterPro" id="IPR036250">
    <property type="entry name" value="AcylCo_DH-like_C"/>
</dbReference>
<comment type="cofactor">
    <cofactor evidence="1 6">
        <name>FAD</name>
        <dbReference type="ChEBI" id="CHEBI:57692"/>
    </cofactor>
</comment>
<dbReference type="PANTHER" id="PTHR43292:SF4">
    <property type="entry name" value="ACYL-COA DEHYDROGENASE FADE34"/>
    <property type="match status" value="1"/>
</dbReference>
<gene>
    <name evidence="10" type="ORF">H4W34_005724</name>
</gene>
<dbReference type="Proteomes" id="UP000627838">
    <property type="component" value="Unassembled WGS sequence"/>
</dbReference>
<name>A0ABR9JZY1_9ACTN</name>
<dbReference type="InterPro" id="IPR009075">
    <property type="entry name" value="AcylCo_DH/oxidase_C"/>
</dbReference>
<dbReference type="Pfam" id="PF02770">
    <property type="entry name" value="Acyl-CoA_dh_M"/>
    <property type="match status" value="1"/>
</dbReference>
<dbReference type="InterPro" id="IPR046373">
    <property type="entry name" value="Acyl-CoA_Oxase/DH_mid-dom_sf"/>
</dbReference>
<dbReference type="RefSeq" id="WP_192762011.1">
    <property type="nucleotide sequence ID" value="NZ_JADBDZ010000001.1"/>
</dbReference>
<dbReference type="SUPFAM" id="SSF47203">
    <property type="entry name" value="Acyl-CoA dehydrogenase C-terminal domain-like"/>
    <property type="match status" value="1"/>
</dbReference>
<dbReference type="Gene3D" id="1.10.540.10">
    <property type="entry name" value="Acyl-CoA dehydrogenase/oxidase, N-terminal domain"/>
    <property type="match status" value="1"/>
</dbReference>
<feature type="domain" description="Acyl-CoA dehydrogenase/oxidase N-terminal" evidence="9">
    <location>
        <begin position="16"/>
        <end position="130"/>
    </location>
</feature>
<keyword evidence="5 6" id="KW-0560">Oxidoreductase</keyword>
<dbReference type="InterPro" id="IPR006091">
    <property type="entry name" value="Acyl-CoA_Oxase/DH_mid-dom"/>
</dbReference>
<dbReference type="EMBL" id="JADBDZ010000001">
    <property type="protein sequence ID" value="MBE1535891.1"/>
    <property type="molecule type" value="Genomic_DNA"/>
</dbReference>
<feature type="domain" description="Acyl-CoA dehydrogenase/oxidase C-terminal" evidence="7">
    <location>
        <begin position="242"/>
        <end position="391"/>
    </location>
</feature>
<dbReference type="Pfam" id="PF00441">
    <property type="entry name" value="Acyl-CoA_dh_1"/>
    <property type="match status" value="1"/>
</dbReference>
<feature type="domain" description="Acyl-CoA oxidase/dehydrogenase middle" evidence="8">
    <location>
        <begin position="135"/>
        <end position="230"/>
    </location>
</feature>
<keyword evidence="4 6" id="KW-0274">FAD</keyword>
<evidence type="ECO:0000256" key="2">
    <source>
        <dbReference type="ARBA" id="ARBA00009347"/>
    </source>
</evidence>
<organism evidence="10 11">
    <name type="scientific">Actinomadura algeriensis</name>
    <dbReference type="NCBI Taxonomy" id="1679523"/>
    <lineage>
        <taxon>Bacteria</taxon>
        <taxon>Bacillati</taxon>
        <taxon>Actinomycetota</taxon>
        <taxon>Actinomycetes</taxon>
        <taxon>Streptosporangiales</taxon>
        <taxon>Thermomonosporaceae</taxon>
        <taxon>Actinomadura</taxon>
    </lineage>
</organism>
<comment type="similarity">
    <text evidence="2 6">Belongs to the acyl-CoA dehydrogenase family.</text>
</comment>
<evidence type="ECO:0000259" key="9">
    <source>
        <dbReference type="Pfam" id="PF02771"/>
    </source>
</evidence>
<dbReference type="SUPFAM" id="SSF56645">
    <property type="entry name" value="Acyl-CoA dehydrogenase NM domain-like"/>
    <property type="match status" value="1"/>
</dbReference>
<evidence type="ECO:0000256" key="3">
    <source>
        <dbReference type="ARBA" id="ARBA00022630"/>
    </source>
</evidence>
<dbReference type="InterPro" id="IPR013786">
    <property type="entry name" value="AcylCoA_DH/ox_N"/>
</dbReference>
<keyword evidence="11" id="KW-1185">Reference proteome</keyword>
<protein>
    <submittedName>
        <fullName evidence="10">Alkylation response protein AidB-like acyl-CoA dehydrogenase</fullName>
    </submittedName>
</protein>
<reference evidence="10 11" key="1">
    <citation type="submission" date="2020-10" db="EMBL/GenBank/DDBJ databases">
        <title>Sequencing the genomes of 1000 actinobacteria strains.</title>
        <authorList>
            <person name="Klenk H.-P."/>
        </authorList>
    </citation>
    <scope>NUCLEOTIDE SEQUENCE [LARGE SCALE GENOMIC DNA]</scope>
    <source>
        <strain evidence="10 11">DSM 46744</strain>
    </source>
</reference>
<dbReference type="InterPro" id="IPR052161">
    <property type="entry name" value="Mycobact_Acyl-CoA_DH"/>
</dbReference>
<evidence type="ECO:0000256" key="5">
    <source>
        <dbReference type="ARBA" id="ARBA00023002"/>
    </source>
</evidence>
<evidence type="ECO:0000256" key="6">
    <source>
        <dbReference type="RuleBase" id="RU362125"/>
    </source>
</evidence>
<evidence type="ECO:0000313" key="10">
    <source>
        <dbReference type="EMBL" id="MBE1535891.1"/>
    </source>
</evidence>
<dbReference type="Pfam" id="PF02771">
    <property type="entry name" value="Acyl-CoA_dh_N"/>
    <property type="match status" value="1"/>
</dbReference>
<evidence type="ECO:0000313" key="11">
    <source>
        <dbReference type="Proteomes" id="UP000627838"/>
    </source>
</evidence>
<evidence type="ECO:0000259" key="8">
    <source>
        <dbReference type="Pfam" id="PF02770"/>
    </source>
</evidence>
<evidence type="ECO:0000256" key="4">
    <source>
        <dbReference type="ARBA" id="ARBA00022827"/>
    </source>
</evidence>
<proteinExistence type="inferred from homology"/>
<dbReference type="Gene3D" id="1.20.140.10">
    <property type="entry name" value="Butyryl-CoA Dehydrogenase, subunit A, domain 3"/>
    <property type="match status" value="1"/>
</dbReference>
<comment type="caution">
    <text evidence="10">The sequence shown here is derived from an EMBL/GenBank/DDBJ whole genome shotgun (WGS) entry which is preliminary data.</text>
</comment>
<dbReference type="InterPro" id="IPR037069">
    <property type="entry name" value="AcylCoA_DH/ox_N_sf"/>
</dbReference>